<evidence type="ECO:0000256" key="6">
    <source>
        <dbReference type="ARBA" id="ARBA00023004"/>
    </source>
</evidence>
<dbReference type="InterPro" id="IPR012910">
    <property type="entry name" value="Plug_dom"/>
</dbReference>
<gene>
    <name evidence="14" type="ORF">LH29_07755</name>
</gene>
<evidence type="ECO:0000256" key="11">
    <source>
        <dbReference type="RuleBase" id="RU003357"/>
    </source>
</evidence>
<proteinExistence type="inferred from homology"/>
<keyword evidence="3 10" id="KW-1134">Transmembrane beta strand</keyword>
<reference evidence="14 15" key="1">
    <citation type="submission" date="2014-09" db="EMBL/GenBank/DDBJ databases">
        <title>Draft Genome Sequence of Draconibacterium sp. JN14CK-3.</title>
        <authorList>
            <person name="Dong C."/>
            <person name="Lai Q."/>
            <person name="Shao Z."/>
        </authorList>
    </citation>
    <scope>NUCLEOTIDE SEQUENCE [LARGE SCALE GENOMIC DNA]</scope>
    <source>
        <strain evidence="14 15">JN14CK-3</strain>
    </source>
</reference>
<dbReference type="NCBIfam" id="TIGR04057">
    <property type="entry name" value="SusC_RagA_signa"/>
    <property type="match status" value="1"/>
</dbReference>
<dbReference type="PROSITE" id="PS52016">
    <property type="entry name" value="TONB_DEPENDENT_REC_3"/>
    <property type="match status" value="1"/>
</dbReference>
<evidence type="ECO:0000256" key="4">
    <source>
        <dbReference type="ARBA" id="ARBA00022496"/>
    </source>
</evidence>
<dbReference type="Gene3D" id="2.60.40.1120">
    <property type="entry name" value="Carboxypeptidase-like, regulatory domain"/>
    <property type="match status" value="1"/>
</dbReference>
<organism evidence="14 15">
    <name type="scientific">Draconibacterium sediminis</name>
    <dbReference type="NCBI Taxonomy" id="1544798"/>
    <lineage>
        <taxon>Bacteria</taxon>
        <taxon>Pseudomonadati</taxon>
        <taxon>Bacteroidota</taxon>
        <taxon>Bacteroidia</taxon>
        <taxon>Marinilabiliales</taxon>
        <taxon>Prolixibacteraceae</taxon>
        <taxon>Draconibacterium</taxon>
    </lineage>
</organism>
<dbReference type="Pfam" id="PF13715">
    <property type="entry name" value="CarbopepD_reg_2"/>
    <property type="match status" value="1"/>
</dbReference>
<dbReference type="PATRIC" id="fig|1544798.3.peg.1554"/>
<keyword evidence="8 10" id="KW-0472">Membrane</keyword>
<dbReference type="Gene3D" id="3.55.50.30">
    <property type="match status" value="1"/>
</dbReference>
<dbReference type="InterPro" id="IPR011662">
    <property type="entry name" value="Secretin/TonB_short_N"/>
</dbReference>
<evidence type="ECO:0000256" key="12">
    <source>
        <dbReference type="SAM" id="MobiDB-lite"/>
    </source>
</evidence>
<evidence type="ECO:0000259" key="13">
    <source>
        <dbReference type="SMART" id="SM00965"/>
    </source>
</evidence>
<evidence type="ECO:0000313" key="14">
    <source>
        <dbReference type="EMBL" id="KJF45267.1"/>
    </source>
</evidence>
<dbReference type="EMBL" id="JRHC01000001">
    <property type="protein sequence ID" value="KJF45267.1"/>
    <property type="molecule type" value="Genomic_DNA"/>
</dbReference>
<dbReference type="InterPro" id="IPR008969">
    <property type="entry name" value="CarboxyPept-like_regulatory"/>
</dbReference>
<feature type="domain" description="Secretin/TonB short N-terminal" evidence="13">
    <location>
        <begin position="70"/>
        <end position="121"/>
    </location>
</feature>
<dbReference type="AlphaFoldDB" id="A0A0D8JEF7"/>
<name>A0A0D8JEF7_9BACT</name>
<dbReference type="InterPro" id="IPR037066">
    <property type="entry name" value="Plug_dom_sf"/>
</dbReference>
<comment type="subcellular location">
    <subcellularLocation>
        <location evidence="1 10">Cell outer membrane</location>
        <topology evidence="1 10">Multi-pass membrane protein</topology>
    </subcellularLocation>
</comment>
<evidence type="ECO:0000256" key="8">
    <source>
        <dbReference type="ARBA" id="ARBA00023136"/>
    </source>
</evidence>
<evidence type="ECO:0000313" key="15">
    <source>
        <dbReference type="Proteomes" id="UP000032544"/>
    </source>
</evidence>
<dbReference type="InterPro" id="IPR000531">
    <property type="entry name" value="Beta-barrel_TonB"/>
</dbReference>
<dbReference type="Gene3D" id="2.40.170.20">
    <property type="entry name" value="TonB-dependent receptor, beta-barrel domain"/>
    <property type="match status" value="1"/>
</dbReference>
<dbReference type="STRING" id="1544798.LH29_07755"/>
<dbReference type="Pfam" id="PF07660">
    <property type="entry name" value="STN"/>
    <property type="match status" value="1"/>
</dbReference>
<keyword evidence="9 10" id="KW-0998">Cell outer membrane</keyword>
<dbReference type="InterPro" id="IPR036942">
    <property type="entry name" value="Beta-barrel_TonB_sf"/>
</dbReference>
<protein>
    <submittedName>
        <fullName evidence="14">Membrane protein</fullName>
    </submittedName>
</protein>
<dbReference type="Pfam" id="PF07715">
    <property type="entry name" value="Plug"/>
    <property type="match status" value="1"/>
</dbReference>
<keyword evidence="2 10" id="KW-0813">Transport</keyword>
<evidence type="ECO:0000256" key="7">
    <source>
        <dbReference type="ARBA" id="ARBA00023077"/>
    </source>
</evidence>
<dbReference type="SUPFAM" id="SSF56935">
    <property type="entry name" value="Porins"/>
    <property type="match status" value="1"/>
</dbReference>
<evidence type="ECO:0000256" key="2">
    <source>
        <dbReference type="ARBA" id="ARBA00022448"/>
    </source>
</evidence>
<keyword evidence="15" id="KW-1185">Reference proteome</keyword>
<dbReference type="SUPFAM" id="SSF49464">
    <property type="entry name" value="Carboxypeptidase regulatory domain-like"/>
    <property type="match status" value="1"/>
</dbReference>
<dbReference type="GO" id="GO:0009279">
    <property type="term" value="C:cell outer membrane"/>
    <property type="evidence" value="ECO:0007669"/>
    <property type="project" value="UniProtKB-SubCell"/>
</dbReference>
<keyword evidence="5 10" id="KW-0812">Transmembrane</keyword>
<dbReference type="InterPro" id="IPR023997">
    <property type="entry name" value="TonB-dep_OMP_SusC/RagA_CS"/>
</dbReference>
<dbReference type="Gene3D" id="2.170.130.10">
    <property type="entry name" value="TonB-dependent receptor, plug domain"/>
    <property type="match status" value="1"/>
</dbReference>
<evidence type="ECO:0000256" key="9">
    <source>
        <dbReference type="ARBA" id="ARBA00023237"/>
    </source>
</evidence>
<dbReference type="Proteomes" id="UP000032544">
    <property type="component" value="Unassembled WGS sequence"/>
</dbReference>
<keyword evidence="4" id="KW-0410">Iron transport</keyword>
<dbReference type="Pfam" id="PF00593">
    <property type="entry name" value="TonB_dep_Rec_b-barrel"/>
    <property type="match status" value="1"/>
</dbReference>
<sequence>MKKKRLKEIPLWSFFLKLLRLMKVTLFLLCISVFSVMAKESYSQVTRLSVELKNTDVKSVLEEIENQSEFYFFYSEDVVDTERKVSVSFRNTDIEKILTEIFYNTGVEYKIVGRQVALFKGEFDDANFPAVQQQSVTGTVTGADGLPIPGVTVFVKGTTQGTVTDIDGNFQVSNVGPDAMLSFSFVGMLSQEVVVGNQSNISVVMEEDAIGIEEVVVIGYGTMQKKNLIGSVDQVNSDLIENRPVANAVQALQGASANLVIQQRSMNPNDNNMNINIRGVSTMNNNNPLVVIDGMITEMGSLNNLNPADIENVSVLKDAGSAAIYGSRSSNGVILVTTKKGAKSDKPTVRVSSMTGFQDPDVLFSPVKGYENALLKNQALINADAPPQYTPAEIRDFQQNGDGQWFLDGILQSALQQNYNASISGGNETSTYMVSAGYYNQESNFVGSFGIERYNFRTNLVNQYGKLKLSALMAYNRTMQNAPNASTGFLIVDGSRIPPYYTYQLQADNGKYLINDALSQFNPLGQLAGGFQKKDDDNFLGSLNAELDVAKGLKAKAMLGFDLGANHRFIRGLEVPFYSSPTAEVPSSYANETRPTEDYNEKRYILNTQFLLDYNRSFNEDHNVSGLIGVSNESYKRQANEIRMRYTDPDLGLPESDTEIDPDSYNTPAQTQERSIYSIFGRAGYNYKDKYYGEFSFRYDGSSKFAEDYRWGFFPSFTGGWRLSEESFMDNYKSNIGDLKLRGSYGVLGNQNVDDYAYFTTYTVYNNSYGFNNESVAGTGFDLGNSLLQWEQSKNFNIGADATFFNYQLSVSVDYFNKLTSQILLTPVFPSLFGGAFPKENAGEMRNRGWEVTINYHAKTGDVGHNVRLNLADSQNEVVDFGGNERIDENDQLRKLIREGEALGSYFGFKTDGYFQSYEDIENSVLPIGVTVEPGDVKYVDKNNDGVIDDKDRQVLGNAFPRYTFGLNYDVTWKGFDLGMLIQGVGKRDMFLRGELVEPFHANYSYVMYQHQLDFWTPVNPDAEWPRLSAPGSSSSIHNWGKPSDIYIFNAAYVRLKNIQLGYTLPKELTSKVGVQKLRLSVNAQNLFTLSNVSFIDPESTEFGSNMGGVGGIGANSGRNYPTLKYYGFGLELEF</sequence>
<evidence type="ECO:0000256" key="1">
    <source>
        <dbReference type="ARBA" id="ARBA00004571"/>
    </source>
</evidence>
<dbReference type="SMART" id="SM00965">
    <property type="entry name" value="STN"/>
    <property type="match status" value="1"/>
</dbReference>
<dbReference type="InterPro" id="IPR039426">
    <property type="entry name" value="TonB-dep_rcpt-like"/>
</dbReference>
<accession>A0A0D8JEF7</accession>
<evidence type="ECO:0000256" key="10">
    <source>
        <dbReference type="PROSITE-ProRule" id="PRU01360"/>
    </source>
</evidence>
<dbReference type="NCBIfam" id="TIGR04056">
    <property type="entry name" value="OMP_RagA_SusC"/>
    <property type="match status" value="1"/>
</dbReference>
<evidence type="ECO:0000256" key="5">
    <source>
        <dbReference type="ARBA" id="ARBA00022692"/>
    </source>
</evidence>
<keyword evidence="6" id="KW-0408">Iron</keyword>
<keyword evidence="7 11" id="KW-0798">TonB box</keyword>
<dbReference type="InterPro" id="IPR023996">
    <property type="entry name" value="TonB-dep_OMP_SusC/RagA"/>
</dbReference>
<comment type="similarity">
    <text evidence="10 11">Belongs to the TonB-dependent receptor family.</text>
</comment>
<keyword evidence="4" id="KW-0406">Ion transport</keyword>
<evidence type="ECO:0000256" key="3">
    <source>
        <dbReference type="ARBA" id="ARBA00022452"/>
    </source>
</evidence>
<comment type="caution">
    <text evidence="14">The sequence shown here is derived from an EMBL/GenBank/DDBJ whole genome shotgun (WGS) entry which is preliminary data.</text>
</comment>
<dbReference type="GO" id="GO:0006826">
    <property type="term" value="P:iron ion transport"/>
    <property type="evidence" value="ECO:0007669"/>
    <property type="project" value="UniProtKB-KW"/>
</dbReference>
<feature type="region of interest" description="Disordered" evidence="12">
    <location>
        <begin position="648"/>
        <end position="668"/>
    </location>
</feature>